<name>A0A5C5V2T2_9BACT</name>
<dbReference type="AlphaFoldDB" id="A0A5C5V2T2"/>
<dbReference type="Gene3D" id="3.90.550.10">
    <property type="entry name" value="Spore Coat Polysaccharide Biosynthesis Protein SpsA, Chain A"/>
    <property type="match status" value="1"/>
</dbReference>
<dbReference type="GO" id="GO:0016779">
    <property type="term" value="F:nucleotidyltransferase activity"/>
    <property type="evidence" value="ECO:0007669"/>
    <property type="project" value="UniProtKB-ARBA"/>
</dbReference>
<evidence type="ECO:0000313" key="3">
    <source>
        <dbReference type="Proteomes" id="UP000318878"/>
    </source>
</evidence>
<protein>
    <submittedName>
        <fullName evidence="2">Molybdopterin-guanine dinucleotide biosynthesis protein MobA</fullName>
    </submittedName>
</protein>
<organism evidence="2 3">
    <name type="scientific">Blastopirellula retiformator</name>
    <dbReference type="NCBI Taxonomy" id="2527970"/>
    <lineage>
        <taxon>Bacteria</taxon>
        <taxon>Pseudomonadati</taxon>
        <taxon>Planctomycetota</taxon>
        <taxon>Planctomycetia</taxon>
        <taxon>Pirellulales</taxon>
        <taxon>Pirellulaceae</taxon>
        <taxon>Blastopirellula</taxon>
    </lineage>
</organism>
<accession>A0A5C5V2T2</accession>
<evidence type="ECO:0000313" key="2">
    <source>
        <dbReference type="EMBL" id="TWT32042.1"/>
    </source>
</evidence>
<dbReference type="InterPro" id="IPR025877">
    <property type="entry name" value="MobA-like_NTP_Trfase"/>
</dbReference>
<dbReference type="InterPro" id="IPR029044">
    <property type="entry name" value="Nucleotide-diphossugar_trans"/>
</dbReference>
<dbReference type="Pfam" id="PF12804">
    <property type="entry name" value="NTP_transf_3"/>
    <property type="match status" value="1"/>
</dbReference>
<dbReference type="PANTHER" id="PTHR43777">
    <property type="entry name" value="MOLYBDENUM COFACTOR CYTIDYLYLTRANSFERASE"/>
    <property type="match status" value="1"/>
</dbReference>
<sequence>MGSDKLLLPYEGRPIIDRVIDAWREGGVDQIVVVVRADHMALRAHLQDSAIELAAVSSPLPEMVDSVRAGLRRLEEKFAPKAGDAWMLAPADLPTLDPAAIREVLAAYDPEAGETLAATYEDRRSHPVLFAWSKAQQVAALPPSGTIRDLFTENSWRGVSIAQARPRDVDVPSDLPLGEGKSEK</sequence>
<dbReference type="Proteomes" id="UP000318878">
    <property type="component" value="Unassembled WGS sequence"/>
</dbReference>
<proteinExistence type="predicted"/>
<dbReference type="SUPFAM" id="SSF53448">
    <property type="entry name" value="Nucleotide-diphospho-sugar transferases"/>
    <property type="match status" value="1"/>
</dbReference>
<dbReference type="PANTHER" id="PTHR43777:SF1">
    <property type="entry name" value="MOLYBDENUM COFACTOR CYTIDYLYLTRANSFERASE"/>
    <property type="match status" value="1"/>
</dbReference>
<keyword evidence="3" id="KW-1185">Reference proteome</keyword>
<feature type="domain" description="MobA-like NTP transferase" evidence="1">
    <location>
        <begin position="1"/>
        <end position="153"/>
    </location>
</feature>
<dbReference type="EMBL" id="SJPF01000004">
    <property type="protein sequence ID" value="TWT32042.1"/>
    <property type="molecule type" value="Genomic_DNA"/>
</dbReference>
<comment type="caution">
    <text evidence="2">The sequence shown here is derived from an EMBL/GenBank/DDBJ whole genome shotgun (WGS) entry which is preliminary data.</text>
</comment>
<gene>
    <name evidence="2" type="ORF">Enr8_39680</name>
</gene>
<reference evidence="2 3" key="1">
    <citation type="submission" date="2019-02" db="EMBL/GenBank/DDBJ databases">
        <title>Deep-cultivation of Planctomycetes and their phenomic and genomic characterization uncovers novel biology.</title>
        <authorList>
            <person name="Wiegand S."/>
            <person name="Jogler M."/>
            <person name="Boedeker C."/>
            <person name="Pinto D."/>
            <person name="Vollmers J."/>
            <person name="Rivas-Marin E."/>
            <person name="Kohn T."/>
            <person name="Peeters S.H."/>
            <person name="Heuer A."/>
            <person name="Rast P."/>
            <person name="Oberbeckmann S."/>
            <person name="Bunk B."/>
            <person name="Jeske O."/>
            <person name="Meyerdierks A."/>
            <person name="Storesund J.E."/>
            <person name="Kallscheuer N."/>
            <person name="Luecker S."/>
            <person name="Lage O.M."/>
            <person name="Pohl T."/>
            <person name="Merkel B.J."/>
            <person name="Hornburger P."/>
            <person name="Mueller R.-W."/>
            <person name="Bruemmer F."/>
            <person name="Labrenz M."/>
            <person name="Spormann A.M."/>
            <person name="Op Den Camp H."/>
            <person name="Overmann J."/>
            <person name="Amann R."/>
            <person name="Jetten M.S.M."/>
            <person name="Mascher T."/>
            <person name="Medema M.H."/>
            <person name="Devos D.P."/>
            <person name="Kaster A.-K."/>
            <person name="Ovreas L."/>
            <person name="Rohde M."/>
            <person name="Galperin M.Y."/>
            <person name="Jogler C."/>
        </authorList>
    </citation>
    <scope>NUCLEOTIDE SEQUENCE [LARGE SCALE GENOMIC DNA]</scope>
    <source>
        <strain evidence="2 3">Enr8</strain>
    </source>
</reference>
<evidence type="ECO:0000259" key="1">
    <source>
        <dbReference type="Pfam" id="PF12804"/>
    </source>
</evidence>
<dbReference type="CDD" id="cd04182">
    <property type="entry name" value="GT_2_like_f"/>
    <property type="match status" value="1"/>
</dbReference>